<feature type="transmembrane region" description="Helical" evidence="6">
    <location>
        <begin position="97"/>
        <end position="120"/>
    </location>
</feature>
<accession>A0A5M8P0W1</accession>
<comment type="caution">
    <text evidence="8">The sequence shown here is derived from an EMBL/GenBank/DDBJ whole genome shotgun (WGS) entry which is preliminary data.</text>
</comment>
<feature type="transmembrane region" description="Helical" evidence="6">
    <location>
        <begin position="75"/>
        <end position="91"/>
    </location>
</feature>
<feature type="domain" description="EamA" evidence="7">
    <location>
        <begin position="16"/>
        <end position="148"/>
    </location>
</feature>
<feature type="transmembrane region" description="Helical" evidence="6">
    <location>
        <begin position="195"/>
        <end position="212"/>
    </location>
</feature>
<feature type="domain" description="EamA" evidence="7">
    <location>
        <begin position="160"/>
        <end position="295"/>
    </location>
</feature>
<dbReference type="PANTHER" id="PTHR32322">
    <property type="entry name" value="INNER MEMBRANE TRANSPORTER"/>
    <property type="match status" value="1"/>
</dbReference>
<dbReference type="InterPro" id="IPR050638">
    <property type="entry name" value="AA-Vitamin_Transporters"/>
</dbReference>
<evidence type="ECO:0000259" key="7">
    <source>
        <dbReference type="Pfam" id="PF00892"/>
    </source>
</evidence>
<feature type="transmembrane region" description="Helical" evidence="6">
    <location>
        <begin position="163"/>
        <end position="183"/>
    </location>
</feature>
<proteinExistence type="inferred from homology"/>
<gene>
    <name evidence="8" type="ORF">EZS26_001670</name>
</gene>
<feature type="transmembrane region" description="Helical" evidence="6">
    <location>
        <begin position="14"/>
        <end position="33"/>
    </location>
</feature>
<evidence type="ECO:0000256" key="1">
    <source>
        <dbReference type="ARBA" id="ARBA00004141"/>
    </source>
</evidence>
<keyword evidence="5 6" id="KW-0472">Membrane</keyword>
<dbReference type="Proteomes" id="UP000324575">
    <property type="component" value="Unassembled WGS sequence"/>
</dbReference>
<keyword evidence="4 6" id="KW-1133">Transmembrane helix</keyword>
<dbReference type="InterPro" id="IPR000620">
    <property type="entry name" value="EamA_dom"/>
</dbReference>
<dbReference type="GO" id="GO:0016020">
    <property type="term" value="C:membrane"/>
    <property type="evidence" value="ECO:0007669"/>
    <property type="project" value="UniProtKB-SubCell"/>
</dbReference>
<dbReference type="Pfam" id="PF00892">
    <property type="entry name" value="EamA"/>
    <property type="match status" value="2"/>
</dbReference>
<name>A0A5M8P0W1_9BACT</name>
<feature type="transmembrane region" description="Helical" evidence="6">
    <location>
        <begin position="224"/>
        <end position="243"/>
    </location>
</feature>
<dbReference type="InterPro" id="IPR037185">
    <property type="entry name" value="EmrE-like"/>
</dbReference>
<comment type="similarity">
    <text evidence="2">Belongs to the EamA transporter family.</text>
</comment>
<keyword evidence="3 6" id="KW-0812">Transmembrane</keyword>
<reference evidence="8 9" key="1">
    <citation type="submission" date="2019-03" db="EMBL/GenBank/DDBJ databases">
        <title>Single cell metagenomics reveals metabolic interactions within the superorganism composed of flagellate Streblomastix strix and complex community of Bacteroidetes bacteria on its surface.</title>
        <authorList>
            <person name="Treitli S.C."/>
            <person name="Kolisko M."/>
            <person name="Husnik F."/>
            <person name="Keeling P."/>
            <person name="Hampl V."/>
        </authorList>
    </citation>
    <scope>NUCLEOTIDE SEQUENCE [LARGE SCALE GENOMIC DNA]</scope>
    <source>
        <strain evidence="8">St1</strain>
    </source>
</reference>
<organism evidence="8 9">
    <name type="scientific">Candidatus Ordinivivax streblomastigis</name>
    <dbReference type="NCBI Taxonomy" id="2540710"/>
    <lineage>
        <taxon>Bacteria</taxon>
        <taxon>Pseudomonadati</taxon>
        <taxon>Bacteroidota</taxon>
        <taxon>Bacteroidia</taxon>
        <taxon>Bacteroidales</taxon>
        <taxon>Candidatus Ordinivivax</taxon>
    </lineage>
</organism>
<sequence>MEIETKRLPAGKPWMYHLVAIFCVIIWGTTFVSTKILLNHGLTPTAIFFYRFLIAYTVIFFFSPKRLWAGNIKDEALFLCLGLTGGSWYYLTENTALEYTVISNVALIVCTAPLLTAFLSHWFVRGERLRKPVVYGSLLALLGVAFVIFNGHVILKTNPLGDLLSISAALLWAIYTIVLKRLDNRYSILFITRKTFFYGLLSILPSLYFAPLETDTDVLFQPEVIGNLLFLGLLASMLCYALWNRTIYYLGAVRTSNYIYFNPIVALITSAIVIQETITPMALLGAVMVLAGVYWAGKRSIKI</sequence>
<comment type="subcellular location">
    <subcellularLocation>
        <location evidence="1">Membrane</location>
        <topology evidence="1">Multi-pass membrane protein</topology>
    </subcellularLocation>
</comment>
<evidence type="ECO:0000256" key="2">
    <source>
        <dbReference type="ARBA" id="ARBA00007362"/>
    </source>
</evidence>
<feature type="transmembrane region" description="Helical" evidence="6">
    <location>
        <begin position="132"/>
        <end position="151"/>
    </location>
</feature>
<evidence type="ECO:0000256" key="6">
    <source>
        <dbReference type="SAM" id="Phobius"/>
    </source>
</evidence>
<evidence type="ECO:0000313" key="9">
    <source>
        <dbReference type="Proteomes" id="UP000324575"/>
    </source>
</evidence>
<dbReference type="EMBL" id="SNRX01000010">
    <property type="protein sequence ID" value="KAA6302069.1"/>
    <property type="molecule type" value="Genomic_DNA"/>
</dbReference>
<feature type="transmembrane region" description="Helical" evidence="6">
    <location>
        <begin position="45"/>
        <end position="63"/>
    </location>
</feature>
<evidence type="ECO:0000256" key="5">
    <source>
        <dbReference type="ARBA" id="ARBA00023136"/>
    </source>
</evidence>
<dbReference type="AlphaFoldDB" id="A0A5M8P0W1"/>
<feature type="transmembrane region" description="Helical" evidence="6">
    <location>
        <begin position="255"/>
        <end position="274"/>
    </location>
</feature>
<protein>
    <submittedName>
        <fullName evidence="8">Putative amino-acid metabolite efflux pump</fullName>
    </submittedName>
</protein>
<evidence type="ECO:0000256" key="4">
    <source>
        <dbReference type="ARBA" id="ARBA00022989"/>
    </source>
</evidence>
<dbReference type="SUPFAM" id="SSF103481">
    <property type="entry name" value="Multidrug resistance efflux transporter EmrE"/>
    <property type="match status" value="2"/>
</dbReference>
<evidence type="ECO:0000256" key="3">
    <source>
        <dbReference type="ARBA" id="ARBA00022692"/>
    </source>
</evidence>
<feature type="transmembrane region" description="Helical" evidence="6">
    <location>
        <begin position="280"/>
        <end position="297"/>
    </location>
</feature>
<evidence type="ECO:0000313" key="8">
    <source>
        <dbReference type="EMBL" id="KAA6302069.1"/>
    </source>
</evidence>
<dbReference type="PANTHER" id="PTHR32322:SF2">
    <property type="entry name" value="EAMA DOMAIN-CONTAINING PROTEIN"/>
    <property type="match status" value="1"/>
</dbReference>